<reference evidence="2" key="1">
    <citation type="submission" date="2020-11" db="EMBL/GenBank/DDBJ databases">
        <authorList>
            <consortium name="DOE Joint Genome Institute"/>
            <person name="Ahrendt S."/>
            <person name="Riley R."/>
            <person name="Andreopoulos W."/>
            <person name="Labutti K."/>
            <person name="Pangilinan J."/>
            <person name="Ruiz-Duenas F.J."/>
            <person name="Barrasa J.M."/>
            <person name="Sanchez-Garcia M."/>
            <person name="Camarero S."/>
            <person name="Miyauchi S."/>
            <person name="Serrano A."/>
            <person name="Linde D."/>
            <person name="Babiker R."/>
            <person name="Drula E."/>
            <person name="Ayuso-Fernandez I."/>
            <person name="Pacheco R."/>
            <person name="Padilla G."/>
            <person name="Ferreira P."/>
            <person name="Barriuso J."/>
            <person name="Kellner H."/>
            <person name="Castanera R."/>
            <person name="Alfaro M."/>
            <person name="Ramirez L."/>
            <person name="Pisabarro A.G."/>
            <person name="Kuo A."/>
            <person name="Tritt A."/>
            <person name="Lipzen A."/>
            <person name="He G."/>
            <person name="Yan M."/>
            <person name="Ng V."/>
            <person name="Cullen D."/>
            <person name="Martin F."/>
            <person name="Rosso M.-N."/>
            <person name="Henrissat B."/>
            <person name="Hibbett D."/>
            <person name="Martinez A.T."/>
            <person name="Grigoriev I.V."/>
        </authorList>
    </citation>
    <scope>NUCLEOTIDE SEQUENCE</scope>
    <source>
        <strain evidence="2">ATCC 90797</strain>
    </source>
</reference>
<protein>
    <submittedName>
        <fullName evidence="2">Uncharacterized protein</fullName>
    </submittedName>
</protein>
<dbReference type="Proteomes" id="UP000807025">
    <property type="component" value="Unassembled WGS sequence"/>
</dbReference>
<sequence>MAMQQYFAMEPLECNVVKEEMAKLQAERNSEPVQQQYAMLGALKVLDANCCNMFKKFGMLTYSTVVQIPLLQHQSNLWLVRTQDQVWYHFTQQVVALNKKRFGKADDPTAVDNDIPVDALDSQIQLSKNANVLTSGRHDTKVPWTVLSQHCKEVVMADYLLTAPMFKFRQLHNMSAELANEWYDILLAKQEIEQPFKFRAYYNMKEKQMMPASSPPQPLTDDWSVHAASEASNILPTVPPPGRPRRLQHPTTGGTNDEELQYPPVHSNTAGCVTDRSKVHAINTSQHTQTLMTQPSATARKKVTEEERLVHDAEWYRAA</sequence>
<evidence type="ECO:0000256" key="1">
    <source>
        <dbReference type="SAM" id="MobiDB-lite"/>
    </source>
</evidence>
<comment type="caution">
    <text evidence="2">The sequence shown here is derived from an EMBL/GenBank/DDBJ whole genome shotgun (WGS) entry which is preliminary data.</text>
</comment>
<evidence type="ECO:0000313" key="2">
    <source>
        <dbReference type="EMBL" id="KAF9499290.1"/>
    </source>
</evidence>
<keyword evidence="3" id="KW-1185">Reference proteome</keyword>
<accession>A0A9P6A6U9</accession>
<proteinExistence type="predicted"/>
<feature type="region of interest" description="Disordered" evidence="1">
    <location>
        <begin position="233"/>
        <end position="263"/>
    </location>
</feature>
<name>A0A9P6A6U9_PLEER</name>
<organism evidence="2 3">
    <name type="scientific">Pleurotus eryngii</name>
    <name type="common">Boletus of the steppes</name>
    <dbReference type="NCBI Taxonomy" id="5323"/>
    <lineage>
        <taxon>Eukaryota</taxon>
        <taxon>Fungi</taxon>
        <taxon>Dikarya</taxon>
        <taxon>Basidiomycota</taxon>
        <taxon>Agaricomycotina</taxon>
        <taxon>Agaricomycetes</taxon>
        <taxon>Agaricomycetidae</taxon>
        <taxon>Agaricales</taxon>
        <taxon>Pleurotineae</taxon>
        <taxon>Pleurotaceae</taxon>
        <taxon>Pleurotus</taxon>
    </lineage>
</organism>
<dbReference type="EMBL" id="MU154533">
    <property type="protein sequence ID" value="KAF9499290.1"/>
    <property type="molecule type" value="Genomic_DNA"/>
</dbReference>
<evidence type="ECO:0000313" key="3">
    <source>
        <dbReference type="Proteomes" id="UP000807025"/>
    </source>
</evidence>
<gene>
    <name evidence="2" type="ORF">BDN71DRAFT_1428304</name>
</gene>
<dbReference type="AlphaFoldDB" id="A0A9P6A6U9"/>